<feature type="compositionally biased region" description="Basic and acidic residues" evidence="1">
    <location>
        <begin position="445"/>
        <end position="454"/>
    </location>
</feature>
<dbReference type="Gene3D" id="3.90.660.20">
    <property type="entry name" value="Protoporphyrinogen oxidase, mitochondrial, domain 2"/>
    <property type="match status" value="1"/>
</dbReference>
<dbReference type="Pfam" id="PF01593">
    <property type="entry name" value="Amino_oxidase"/>
    <property type="match status" value="1"/>
</dbReference>
<dbReference type="PANTHER" id="PTHR42923">
    <property type="entry name" value="PROTOPORPHYRINOGEN OXIDASE"/>
    <property type="match status" value="1"/>
</dbReference>
<dbReference type="InterPro" id="IPR002937">
    <property type="entry name" value="Amino_oxidase"/>
</dbReference>
<dbReference type="RefSeq" id="WP_123738924.1">
    <property type="nucleotide sequence ID" value="NZ_RKHQ01000001.1"/>
</dbReference>
<comment type="caution">
    <text evidence="3">The sequence shown here is derived from an EMBL/GenBank/DDBJ whole genome shotgun (WGS) entry which is preliminary data.</text>
</comment>
<dbReference type="Proteomes" id="UP000275356">
    <property type="component" value="Unassembled WGS sequence"/>
</dbReference>
<dbReference type="AlphaFoldDB" id="A0A3N2DAG7"/>
<feature type="region of interest" description="Disordered" evidence="1">
    <location>
        <begin position="430"/>
        <end position="454"/>
    </location>
</feature>
<evidence type="ECO:0000259" key="2">
    <source>
        <dbReference type="Pfam" id="PF01593"/>
    </source>
</evidence>
<dbReference type="OrthoDB" id="3450553at2"/>
<gene>
    <name evidence="3" type="ORF">EDD28_1382</name>
</gene>
<feature type="domain" description="Amine oxidase" evidence="2">
    <location>
        <begin position="13"/>
        <end position="271"/>
    </location>
</feature>
<dbReference type="InterPro" id="IPR036188">
    <property type="entry name" value="FAD/NAD-bd_sf"/>
</dbReference>
<evidence type="ECO:0000313" key="3">
    <source>
        <dbReference type="EMBL" id="ROR96791.1"/>
    </source>
</evidence>
<dbReference type="GO" id="GO:0016491">
    <property type="term" value="F:oxidoreductase activity"/>
    <property type="evidence" value="ECO:0007669"/>
    <property type="project" value="InterPro"/>
</dbReference>
<dbReference type="Gene3D" id="1.10.3110.10">
    <property type="entry name" value="protoporphyrinogen ix oxidase, domain 3"/>
    <property type="match status" value="1"/>
</dbReference>
<dbReference type="SUPFAM" id="SSF54373">
    <property type="entry name" value="FAD-linked reductases, C-terminal domain"/>
    <property type="match status" value="1"/>
</dbReference>
<dbReference type="EMBL" id="RKHQ01000001">
    <property type="protein sequence ID" value="ROR96791.1"/>
    <property type="molecule type" value="Genomic_DNA"/>
</dbReference>
<evidence type="ECO:0000313" key="4">
    <source>
        <dbReference type="Proteomes" id="UP000275356"/>
    </source>
</evidence>
<protein>
    <submittedName>
        <fullName evidence="3">Oxygen-dependent protoporphyrinogen oxidase</fullName>
    </submittedName>
</protein>
<evidence type="ECO:0000256" key="1">
    <source>
        <dbReference type="SAM" id="MobiDB-lite"/>
    </source>
</evidence>
<dbReference type="SUPFAM" id="SSF51905">
    <property type="entry name" value="FAD/NAD(P)-binding domain"/>
    <property type="match status" value="1"/>
</dbReference>
<name>A0A3N2DAG7_9MICO</name>
<accession>A0A3N2DAG7</accession>
<keyword evidence="4" id="KW-1185">Reference proteome</keyword>
<dbReference type="InterPro" id="IPR050464">
    <property type="entry name" value="Zeta_carotene_desat/Oxidored"/>
</dbReference>
<dbReference type="PANTHER" id="PTHR42923:SF3">
    <property type="entry name" value="PROTOPORPHYRINOGEN OXIDASE"/>
    <property type="match status" value="1"/>
</dbReference>
<proteinExistence type="predicted"/>
<dbReference type="Gene3D" id="3.50.50.60">
    <property type="entry name" value="FAD/NAD(P)-binding domain"/>
    <property type="match status" value="1"/>
</dbReference>
<sequence>MTEAPVIVVGAGIGGLALAQRAASLGRTVVVLERSGRVGGQIELAGVGGREIDLGAESFAVRGGAGAELLDELGLGDELTLPRPAAAWVHADPRPYPLPATGLLGIPTRPLASDVRLALGLPGAIRAAADRVLPRLRAGADTIGERTLGEVVGRRMGRRATERLVDPVVRGVYSARAADLRLATASPQLARALAEHGRLAPAAAAVRASSPAGSAVAGVRGGIGRLVAALAGDLERLGARVRLGADVTAVAADHVVVDGQRIDGFVVVAAPGLVGEVTARRTITVVAAAVRSRELDAAPRGTGVLVAPGARGITARALTHSSVKWSWLAAWDGVHLLRLSYDVPPGPERLAGVVAADVARLTGARDVEVLDVVTRTWTRTVGVRPPGAAAVPGPLVVGEASGRSGLAAILAHVRGDDVVRALDPAGAVPAIRAPAGTPARAHTPRTIDERTSLP</sequence>
<organism evidence="3 4">
    <name type="scientific">Salana multivorans</name>
    <dbReference type="NCBI Taxonomy" id="120377"/>
    <lineage>
        <taxon>Bacteria</taxon>
        <taxon>Bacillati</taxon>
        <taxon>Actinomycetota</taxon>
        <taxon>Actinomycetes</taxon>
        <taxon>Micrococcales</taxon>
        <taxon>Beutenbergiaceae</taxon>
        <taxon>Salana</taxon>
    </lineage>
</organism>
<reference evidence="3 4" key="1">
    <citation type="submission" date="2018-11" db="EMBL/GenBank/DDBJ databases">
        <title>Sequencing the genomes of 1000 actinobacteria strains.</title>
        <authorList>
            <person name="Klenk H.-P."/>
        </authorList>
    </citation>
    <scope>NUCLEOTIDE SEQUENCE [LARGE SCALE GENOMIC DNA]</scope>
    <source>
        <strain evidence="3 4">DSM 13521</strain>
    </source>
</reference>